<dbReference type="KEGG" id="muo:115459234"/>
<reference evidence="3" key="1">
    <citation type="submission" date="2025-08" db="UniProtKB">
        <authorList>
            <consortium name="RefSeq"/>
        </authorList>
    </citation>
    <scope>IDENTIFICATION</scope>
</reference>
<dbReference type="GO" id="GO:0030241">
    <property type="term" value="P:skeletal muscle myosin thick filament assembly"/>
    <property type="evidence" value="ECO:0007669"/>
    <property type="project" value="TreeGrafter"/>
</dbReference>
<dbReference type="InParanoid" id="A0A6P7WUU9"/>
<dbReference type="GO" id="GO:0070080">
    <property type="term" value="F:titin Z domain binding"/>
    <property type="evidence" value="ECO:0007669"/>
    <property type="project" value="TreeGrafter"/>
</dbReference>
<sequence length="253" mass="29453">MGNEPQNLVLLFTGVSEEGKERAQSTRQEKRIRWRETEEGREFRAGRRQWTETSEGEETDSSEQEGDIHTLVMKNKGTVSEPEFSCQWKEDNLTRKEHFSAEWKDLPLSSRPEQGCSLREANDRQHETFSQQRQTQFMVQRTPWNIMRMGRLGGRTTEYQLPYQRSLPVPIFKPVDLSTKVEWVAPPPELPSRIEFNRALSNLSVNGLCQDKKMISEIKRELPLVIQPVRMELGKTGLVRSFSRSMSQEIQRG</sequence>
<dbReference type="GO" id="GO:0031432">
    <property type="term" value="F:titin binding"/>
    <property type="evidence" value="ECO:0007669"/>
    <property type="project" value="TreeGrafter"/>
</dbReference>
<evidence type="ECO:0000313" key="3">
    <source>
        <dbReference type="RefSeq" id="XP_030044951.1"/>
    </source>
</evidence>
<dbReference type="GO" id="GO:0060048">
    <property type="term" value="P:cardiac muscle contraction"/>
    <property type="evidence" value="ECO:0007669"/>
    <property type="project" value="TreeGrafter"/>
</dbReference>
<dbReference type="InterPro" id="IPR015667">
    <property type="entry name" value="Telethonin"/>
</dbReference>
<feature type="compositionally biased region" description="Acidic residues" evidence="1">
    <location>
        <begin position="54"/>
        <end position="65"/>
    </location>
</feature>
<dbReference type="PANTHER" id="PTHR15143">
    <property type="entry name" value="TELETHONIN"/>
    <property type="match status" value="1"/>
</dbReference>
<dbReference type="Proteomes" id="UP000515156">
    <property type="component" value="Unplaced"/>
</dbReference>
<accession>A0A6P7WUU9</accession>
<gene>
    <name evidence="3" type="primary">LOC115459234</name>
</gene>
<dbReference type="Pfam" id="PF09470">
    <property type="entry name" value="Telethonin"/>
    <property type="match status" value="1"/>
</dbReference>
<organism evidence="2 3">
    <name type="scientific">Microcaecilia unicolor</name>
    <dbReference type="NCBI Taxonomy" id="1415580"/>
    <lineage>
        <taxon>Eukaryota</taxon>
        <taxon>Metazoa</taxon>
        <taxon>Chordata</taxon>
        <taxon>Craniata</taxon>
        <taxon>Vertebrata</taxon>
        <taxon>Euteleostomi</taxon>
        <taxon>Amphibia</taxon>
        <taxon>Gymnophiona</taxon>
        <taxon>Siphonopidae</taxon>
        <taxon>Microcaecilia</taxon>
    </lineage>
</organism>
<dbReference type="InterPro" id="IPR023111">
    <property type="entry name" value="Titin-like_dom_sf"/>
</dbReference>
<dbReference type="PANTHER" id="PTHR15143:SF0">
    <property type="entry name" value="TELETHONIN"/>
    <property type="match status" value="1"/>
</dbReference>
<name>A0A6P7WUU9_9AMPH</name>
<evidence type="ECO:0000313" key="2">
    <source>
        <dbReference type="Proteomes" id="UP000515156"/>
    </source>
</evidence>
<evidence type="ECO:0000256" key="1">
    <source>
        <dbReference type="SAM" id="MobiDB-lite"/>
    </source>
</evidence>
<dbReference type="GO" id="GO:0030018">
    <property type="term" value="C:Z disc"/>
    <property type="evidence" value="ECO:0007669"/>
    <property type="project" value="TreeGrafter"/>
</dbReference>
<proteinExistence type="predicted"/>
<protein>
    <submittedName>
        <fullName evidence="3">Telethonin-like</fullName>
    </submittedName>
</protein>
<dbReference type="GO" id="GO:0030240">
    <property type="term" value="P:skeletal muscle thin filament assembly"/>
    <property type="evidence" value="ECO:0007669"/>
    <property type="project" value="TreeGrafter"/>
</dbReference>
<dbReference type="GO" id="GO:0003009">
    <property type="term" value="P:skeletal muscle contraction"/>
    <property type="evidence" value="ECO:0007669"/>
    <property type="project" value="TreeGrafter"/>
</dbReference>
<dbReference type="GO" id="GO:0008307">
    <property type="term" value="F:structural constituent of muscle"/>
    <property type="evidence" value="ECO:0007669"/>
    <property type="project" value="TreeGrafter"/>
</dbReference>
<dbReference type="GO" id="GO:0055008">
    <property type="term" value="P:cardiac muscle tissue morphogenesis"/>
    <property type="evidence" value="ECO:0007669"/>
    <property type="project" value="TreeGrafter"/>
</dbReference>
<feature type="compositionally biased region" description="Basic and acidic residues" evidence="1">
    <location>
        <begin position="17"/>
        <end position="45"/>
    </location>
</feature>
<feature type="region of interest" description="Disordered" evidence="1">
    <location>
        <begin position="15"/>
        <end position="66"/>
    </location>
</feature>
<dbReference type="AlphaFoldDB" id="A0A6P7WUU9"/>
<keyword evidence="2" id="KW-1185">Reference proteome</keyword>
<dbReference type="GO" id="GO:0035995">
    <property type="term" value="P:detection of muscle stretch"/>
    <property type="evidence" value="ECO:0007669"/>
    <property type="project" value="TreeGrafter"/>
</dbReference>
<dbReference type="FunCoup" id="A0A6P7WUU9">
    <property type="interactions" value="27"/>
</dbReference>
<dbReference type="GO" id="GO:0048769">
    <property type="term" value="P:sarcomerogenesis"/>
    <property type="evidence" value="ECO:0007669"/>
    <property type="project" value="TreeGrafter"/>
</dbReference>
<dbReference type="GO" id="GO:0030674">
    <property type="term" value="F:protein-macromolecule adaptor activity"/>
    <property type="evidence" value="ECO:0007669"/>
    <property type="project" value="TreeGrafter"/>
</dbReference>
<dbReference type="RefSeq" id="XP_030044951.1">
    <property type="nucleotide sequence ID" value="XM_030189091.1"/>
</dbReference>
<dbReference type="Gene3D" id="2.20.160.10">
    <property type="entry name" value="titin domain like"/>
    <property type="match status" value="1"/>
</dbReference>
<dbReference type="GeneID" id="115459234"/>
<dbReference type="OrthoDB" id="8532967at2759"/>
<dbReference type="GO" id="GO:0055003">
    <property type="term" value="P:cardiac myofibril assembly"/>
    <property type="evidence" value="ECO:0007669"/>
    <property type="project" value="TreeGrafter"/>
</dbReference>